<gene>
    <name evidence="3" type="primary">66</name>
    <name evidence="3" type="ORF">SEA_SUIGENERIS_66</name>
</gene>
<feature type="domain" description="DUF7423" evidence="2">
    <location>
        <begin position="34"/>
        <end position="128"/>
    </location>
</feature>
<dbReference type="InterPro" id="IPR055846">
    <property type="entry name" value="DUF7423"/>
</dbReference>
<evidence type="ECO:0000256" key="1">
    <source>
        <dbReference type="SAM" id="MobiDB-lite"/>
    </source>
</evidence>
<feature type="region of interest" description="Disordered" evidence="1">
    <location>
        <begin position="1"/>
        <end position="38"/>
    </location>
</feature>
<organism evidence="3 4">
    <name type="scientific">Mycobacterium phage Suigeneris</name>
    <dbReference type="NCBI Taxonomy" id="2776881"/>
    <lineage>
        <taxon>Viruses</taxon>
        <taxon>Duplodnaviria</taxon>
        <taxon>Heunggongvirae</taxon>
        <taxon>Uroviricota</taxon>
        <taxon>Caudoviricetes</taxon>
        <taxon>Bclasvirinae</taxon>
        <taxon>Acadianvirus</taxon>
        <taxon>Acadianvirus acadian</taxon>
    </lineage>
</organism>
<dbReference type="Pfam" id="PF24198">
    <property type="entry name" value="DUF7423"/>
    <property type="match status" value="1"/>
</dbReference>
<dbReference type="EMBL" id="MT889381">
    <property type="protein sequence ID" value="QOP65607.1"/>
    <property type="molecule type" value="Genomic_DNA"/>
</dbReference>
<dbReference type="Proteomes" id="UP000593944">
    <property type="component" value="Genome"/>
</dbReference>
<sequence>MTHDHNPEPHGGTDADRRPVPVRPDFGAPSGPATPLSQTPTAALAFALGYACARPQSANHFGPFCALIEELSIRETGEAATDAQLGAWNPASEIGRLLSLLPPDLSRAIVTLYQAQRGQRWHRTGQYRHGSGNSG</sequence>
<reference evidence="3 4" key="1">
    <citation type="submission" date="2020-08" db="EMBL/GenBank/DDBJ databases">
        <authorList>
            <person name="Ayuk M.A."/>
            <person name="Robinson C.J."/>
            <person name="Anderson W.A."/>
            <person name="Ullah H."/>
            <person name="Gugssa A."/>
            <person name="Somiranjan G."/>
            <person name="Allen-McFarlane R.F."/>
            <person name="Quagraine B.K."/>
            <person name="Smith M."/>
            <person name="Moore M."/>
            <person name="Elhelu O.K."/>
            <person name="Roy S.D."/>
            <person name="Bassey G."/>
            <person name="Ghaderzadeh S."/>
            <person name="Robertson K.A."/>
            <person name="Abdulahfiz T.Y."/>
            <person name="Blackwell A.N."/>
            <person name="Diarra K."/>
            <person name="Freeman C.L."/>
            <person name="Hampton L.A."/>
            <person name="Hassan M."/>
            <person name="Hunter T.D."/>
            <person name="Jenkins J.B."/>
            <person name="Johnson N.P."/>
            <person name="Oliver T.R."/>
            <person name="Porter Z.A."/>
            <person name="Rameau M."/>
            <person name="Sanford S.A."/>
            <person name="Stewart S.A."/>
            <person name="Sulieman M."/>
            <person name="Williams H.A."/>
            <person name="Bollivar D.W."/>
            <person name="Garlena R.A."/>
            <person name="Russell D.A."/>
            <person name="Pope W.H."/>
            <person name="Jacobs-Sera D."/>
            <person name="Hatfull G.F."/>
        </authorList>
    </citation>
    <scope>NUCLEOTIDE SEQUENCE [LARGE SCALE GENOMIC DNA]</scope>
</reference>
<name>A0A7M1CMV7_9CAUD</name>
<evidence type="ECO:0000313" key="4">
    <source>
        <dbReference type="Proteomes" id="UP000593944"/>
    </source>
</evidence>
<feature type="compositionally biased region" description="Basic and acidic residues" evidence="1">
    <location>
        <begin position="1"/>
        <end position="19"/>
    </location>
</feature>
<protein>
    <recommendedName>
        <fullName evidence="2">DUF7423 domain-containing protein</fullName>
    </recommendedName>
</protein>
<accession>A0A7M1CMV7</accession>
<evidence type="ECO:0000313" key="3">
    <source>
        <dbReference type="EMBL" id="QOP65607.1"/>
    </source>
</evidence>
<proteinExistence type="predicted"/>
<evidence type="ECO:0000259" key="2">
    <source>
        <dbReference type="Pfam" id="PF24198"/>
    </source>
</evidence>